<dbReference type="RefSeq" id="XP_040693029.1">
    <property type="nucleotide sequence ID" value="XM_040834611.1"/>
</dbReference>
<feature type="signal peptide" evidence="6">
    <location>
        <begin position="1"/>
        <end position="24"/>
    </location>
</feature>
<keyword evidence="4 6" id="KW-0378">Hydrolase</keyword>
<dbReference type="PANTHER" id="PTHR11802:SF432">
    <property type="entry name" value="Y, PUTATIVE-RELATED"/>
    <property type="match status" value="1"/>
</dbReference>
<sequence>MAKMKGWCIFAGAITVLQLGLARATQSQVPLVDTFQTYRHSDFPSYSVRIKEQSDEVCDAGSNQYTGWFDFNGKHMFFWYFDTLNDPIKDPLTLWMTGGPGVSGMVGMLLELGPCRINPRGEGTHRNPYSWTTNSSMIFIDQPAGTGLSYTDPGTDTPTTSQIAAEDMYIFLQIFLSSVFPERRSVPFHIAGESYGGHYVPTLSAEILRQNQMHPQRPNIDLKSILIGNGFVSPMDTTFGYYETLCTTKPGIDEPVFNKTRCQIMAEALPRCLYVYEACYRSPDEALCKATDEVCGVIRQLYHDESFAGGRDPFDITRVCEVDHLCYKAVLDIQDYINTPVTWEALEVPGAVANFSIESEEVSGAFESGNDPYSNVMDAVRFTLENGVDVLIYNGNLDLACNTAGNLRWTNSLRWNGQAEFVSQDLKPWTSVIGHRKTQVGSYKEVIAPAVSGSENRRFAFVIVDRSGHMVPLDQPEVALDLYQRWLFQQSF</sequence>
<dbReference type="OrthoDB" id="443318at2759"/>
<feature type="chain" id="PRO_5011821621" description="Carboxypeptidase" evidence="6">
    <location>
        <begin position="25"/>
        <end position="492"/>
    </location>
</feature>
<keyword evidence="2 6" id="KW-0121">Carboxypeptidase</keyword>
<keyword evidence="3 6" id="KW-0645">Protease</keyword>
<evidence type="ECO:0000256" key="1">
    <source>
        <dbReference type="ARBA" id="ARBA00009431"/>
    </source>
</evidence>
<dbReference type="EMBL" id="KV878210">
    <property type="protein sequence ID" value="OJJ39353.1"/>
    <property type="molecule type" value="Genomic_DNA"/>
</dbReference>
<evidence type="ECO:0000256" key="4">
    <source>
        <dbReference type="ARBA" id="ARBA00022801"/>
    </source>
</evidence>
<dbReference type="GO" id="GO:0006508">
    <property type="term" value="P:proteolysis"/>
    <property type="evidence" value="ECO:0007669"/>
    <property type="project" value="UniProtKB-KW"/>
</dbReference>
<dbReference type="InterPro" id="IPR018202">
    <property type="entry name" value="Ser_caboxypep_ser_AS"/>
</dbReference>
<organism evidence="7 8">
    <name type="scientific">Aspergillus wentii DTO 134E9</name>
    <dbReference type="NCBI Taxonomy" id="1073089"/>
    <lineage>
        <taxon>Eukaryota</taxon>
        <taxon>Fungi</taxon>
        <taxon>Dikarya</taxon>
        <taxon>Ascomycota</taxon>
        <taxon>Pezizomycotina</taxon>
        <taxon>Eurotiomycetes</taxon>
        <taxon>Eurotiomycetidae</taxon>
        <taxon>Eurotiales</taxon>
        <taxon>Aspergillaceae</taxon>
        <taxon>Aspergillus</taxon>
        <taxon>Aspergillus subgen. Cremei</taxon>
    </lineage>
</organism>
<dbReference type="Gene3D" id="3.40.50.1820">
    <property type="entry name" value="alpha/beta hydrolase"/>
    <property type="match status" value="1"/>
</dbReference>
<proteinExistence type="inferred from homology"/>
<dbReference type="VEuPathDB" id="FungiDB:ASPWEDRAFT_37124"/>
<keyword evidence="5" id="KW-0325">Glycoprotein</keyword>
<dbReference type="SUPFAM" id="SSF53474">
    <property type="entry name" value="alpha/beta-Hydrolases"/>
    <property type="match status" value="1"/>
</dbReference>
<keyword evidence="8" id="KW-1185">Reference proteome</keyword>
<dbReference type="InterPro" id="IPR001563">
    <property type="entry name" value="Peptidase_S10"/>
</dbReference>
<name>A0A1L9RWT5_ASPWE</name>
<dbReference type="InterPro" id="IPR029058">
    <property type="entry name" value="AB_hydrolase_fold"/>
</dbReference>
<gene>
    <name evidence="7" type="ORF">ASPWEDRAFT_37124</name>
</gene>
<dbReference type="STRING" id="1073089.A0A1L9RWT5"/>
<evidence type="ECO:0000256" key="2">
    <source>
        <dbReference type="ARBA" id="ARBA00022645"/>
    </source>
</evidence>
<dbReference type="EC" id="3.4.16.-" evidence="6"/>
<dbReference type="Proteomes" id="UP000184383">
    <property type="component" value="Unassembled WGS sequence"/>
</dbReference>
<evidence type="ECO:0000256" key="6">
    <source>
        <dbReference type="RuleBase" id="RU361156"/>
    </source>
</evidence>
<dbReference type="PRINTS" id="PR00724">
    <property type="entry name" value="CRBOXYPTASEC"/>
</dbReference>
<reference evidence="8" key="1">
    <citation type="journal article" date="2017" name="Genome Biol.">
        <title>Comparative genomics reveals high biological diversity and specific adaptations in the industrially and medically important fungal genus Aspergillus.</title>
        <authorList>
            <person name="de Vries R.P."/>
            <person name="Riley R."/>
            <person name="Wiebenga A."/>
            <person name="Aguilar-Osorio G."/>
            <person name="Amillis S."/>
            <person name="Uchima C.A."/>
            <person name="Anderluh G."/>
            <person name="Asadollahi M."/>
            <person name="Askin M."/>
            <person name="Barry K."/>
            <person name="Battaglia E."/>
            <person name="Bayram O."/>
            <person name="Benocci T."/>
            <person name="Braus-Stromeyer S.A."/>
            <person name="Caldana C."/>
            <person name="Canovas D."/>
            <person name="Cerqueira G.C."/>
            <person name="Chen F."/>
            <person name="Chen W."/>
            <person name="Choi C."/>
            <person name="Clum A."/>
            <person name="Dos Santos R.A."/>
            <person name="Damasio A.R."/>
            <person name="Diallinas G."/>
            <person name="Emri T."/>
            <person name="Fekete E."/>
            <person name="Flipphi M."/>
            <person name="Freyberg S."/>
            <person name="Gallo A."/>
            <person name="Gournas C."/>
            <person name="Habgood R."/>
            <person name="Hainaut M."/>
            <person name="Harispe M.L."/>
            <person name="Henrissat B."/>
            <person name="Hilden K.S."/>
            <person name="Hope R."/>
            <person name="Hossain A."/>
            <person name="Karabika E."/>
            <person name="Karaffa L."/>
            <person name="Karanyi Z."/>
            <person name="Krasevec N."/>
            <person name="Kuo A."/>
            <person name="Kusch H."/>
            <person name="LaButti K."/>
            <person name="Lagendijk E.L."/>
            <person name="Lapidus A."/>
            <person name="Levasseur A."/>
            <person name="Lindquist E."/>
            <person name="Lipzen A."/>
            <person name="Logrieco A.F."/>
            <person name="MacCabe A."/>
            <person name="Maekelae M.R."/>
            <person name="Malavazi I."/>
            <person name="Melin P."/>
            <person name="Meyer V."/>
            <person name="Mielnichuk N."/>
            <person name="Miskei M."/>
            <person name="Molnar A.P."/>
            <person name="Mule G."/>
            <person name="Ngan C.Y."/>
            <person name="Orejas M."/>
            <person name="Orosz E."/>
            <person name="Ouedraogo J.P."/>
            <person name="Overkamp K.M."/>
            <person name="Park H.-S."/>
            <person name="Perrone G."/>
            <person name="Piumi F."/>
            <person name="Punt P.J."/>
            <person name="Ram A.F."/>
            <person name="Ramon A."/>
            <person name="Rauscher S."/>
            <person name="Record E."/>
            <person name="Riano-Pachon D.M."/>
            <person name="Robert V."/>
            <person name="Roehrig J."/>
            <person name="Ruller R."/>
            <person name="Salamov A."/>
            <person name="Salih N.S."/>
            <person name="Samson R.A."/>
            <person name="Sandor E."/>
            <person name="Sanguinetti M."/>
            <person name="Schuetze T."/>
            <person name="Sepcic K."/>
            <person name="Shelest E."/>
            <person name="Sherlock G."/>
            <person name="Sophianopoulou V."/>
            <person name="Squina F.M."/>
            <person name="Sun H."/>
            <person name="Susca A."/>
            <person name="Todd R.B."/>
            <person name="Tsang A."/>
            <person name="Unkles S.E."/>
            <person name="van de Wiele N."/>
            <person name="van Rossen-Uffink D."/>
            <person name="Oliveira J.V."/>
            <person name="Vesth T.C."/>
            <person name="Visser J."/>
            <person name="Yu J.-H."/>
            <person name="Zhou M."/>
            <person name="Andersen M.R."/>
            <person name="Archer D.B."/>
            <person name="Baker S.E."/>
            <person name="Benoit I."/>
            <person name="Brakhage A.A."/>
            <person name="Braus G.H."/>
            <person name="Fischer R."/>
            <person name="Frisvad J.C."/>
            <person name="Goldman G.H."/>
            <person name="Houbraken J."/>
            <person name="Oakley B."/>
            <person name="Pocsi I."/>
            <person name="Scazzocchio C."/>
            <person name="Seiboth B."/>
            <person name="vanKuyk P.A."/>
            <person name="Wortman J."/>
            <person name="Dyer P.S."/>
            <person name="Grigoriev I.V."/>
        </authorList>
    </citation>
    <scope>NUCLEOTIDE SEQUENCE [LARGE SCALE GENOMIC DNA]</scope>
    <source>
        <strain evidence="8">DTO 134E9</strain>
    </source>
</reference>
<dbReference type="PANTHER" id="PTHR11802">
    <property type="entry name" value="SERINE PROTEASE FAMILY S10 SERINE CARBOXYPEPTIDASE"/>
    <property type="match status" value="1"/>
</dbReference>
<evidence type="ECO:0000313" key="7">
    <source>
        <dbReference type="EMBL" id="OJJ39353.1"/>
    </source>
</evidence>
<comment type="similarity">
    <text evidence="1 6">Belongs to the peptidase S10 family.</text>
</comment>
<protein>
    <recommendedName>
        <fullName evidence="6">Carboxypeptidase</fullName>
        <ecNumber evidence="6">3.4.16.-</ecNumber>
    </recommendedName>
</protein>
<dbReference type="Pfam" id="PF00450">
    <property type="entry name" value="Peptidase_S10"/>
    <property type="match status" value="1"/>
</dbReference>
<keyword evidence="6" id="KW-0732">Signal</keyword>
<dbReference type="GO" id="GO:0004185">
    <property type="term" value="F:serine-type carboxypeptidase activity"/>
    <property type="evidence" value="ECO:0007669"/>
    <property type="project" value="UniProtKB-UniRule"/>
</dbReference>
<evidence type="ECO:0000256" key="3">
    <source>
        <dbReference type="ARBA" id="ARBA00022670"/>
    </source>
</evidence>
<accession>A0A1L9RWT5</accession>
<dbReference type="AlphaFoldDB" id="A0A1L9RWT5"/>
<dbReference type="GO" id="GO:0000324">
    <property type="term" value="C:fungal-type vacuole"/>
    <property type="evidence" value="ECO:0007669"/>
    <property type="project" value="TreeGrafter"/>
</dbReference>
<dbReference type="Gene3D" id="1.10.287.410">
    <property type="match status" value="1"/>
</dbReference>
<evidence type="ECO:0000313" key="8">
    <source>
        <dbReference type="Proteomes" id="UP000184383"/>
    </source>
</evidence>
<dbReference type="PROSITE" id="PS00131">
    <property type="entry name" value="CARBOXYPEPT_SER_SER"/>
    <property type="match status" value="1"/>
</dbReference>
<dbReference type="GeneID" id="63750459"/>
<evidence type="ECO:0000256" key="5">
    <source>
        <dbReference type="ARBA" id="ARBA00023180"/>
    </source>
</evidence>